<name>A0A9P8NXY8_9ASCO</name>
<dbReference type="PANTHER" id="PTHR42858">
    <property type="entry name" value="AMINOTRANSFERASE"/>
    <property type="match status" value="1"/>
</dbReference>
<dbReference type="InterPro" id="IPR004839">
    <property type="entry name" value="Aminotransferase_I/II_large"/>
</dbReference>
<reference evidence="2" key="1">
    <citation type="journal article" date="2021" name="Open Biol.">
        <title>Shared evolutionary footprints suggest mitochondrial oxidative damage underlies multiple complex I losses in fungi.</title>
        <authorList>
            <person name="Schikora-Tamarit M.A."/>
            <person name="Marcet-Houben M."/>
            <person name="Nosek J."/>
            <person name="Gabaldon T."/>
        </authorList>
    </citation>
    <scope>NUCLEOTIDE SEQUENCE</scope>
    <source>
        <strain evidence="2">CBS6075</strain>
    </source>
</reference>
<reference evidence="2" key="2">
    <citation type="submission" date="2021-01" db="EMBL/GenBank/DDBJ databases">
        <authorList>
            <person name="Schikora-Tamarit M.A."/>
        </authorList>
    </citation>
    <scope>NUCLEOTIDE SEQUENCE</scope>
    <source>
        <strain evidence="2">CBS6075</strain>
    </source>
</reference>
<dbReference type="GO" id="GO:0030170">
    <property type="term" value="F:pyridoxal phosphate binding"/>
    <property type="evidence" value="ECO:0007669"/>
    <property type="project" value="InterPro"/>
</dbReference>
<dbReference type="Proteomes" id="UP000769157">
    <property type="component" value="Unassembled WGS sequence"/>
</dbReference>
<gene>
    <name evidence="2" type="ORF">OGAPHI_006341</name>
</gene>
<comment type="caution">
    <text evidence="2">The sequence shown here is derived from an EMBL/GenBank/DDBJ whole genome shotgun (WGS) entry which is preliminary data.</text>
</comment>
<feature type="domain" description="Aminotransferase class I/classII large" evidence="1">
    <location>
        <begin position="50"/>
        <end position="401"/>
    </location>
</feature>
<dbReference type="InterPro" id="IPR015424">
    <property type="entry name" value="PyrdxlP-dep_Trfase"/>
</dbReference>
<dbReference type="InterPro" id="IPR015422">
    <property type="entry name" value="PyrdxlP-dep_Trfase_small"/>
</dbReference>
<dbReference type="OrthoDB" id="7042322at2759"/>
<organism evidence="2 3">
    <name type="scientific">Ogataea philodendri</name>
    <dbReference type="NCBI Taxonomy" id="1378263"/>
    <lineage>
        <taxon>Eukaryota</taxon>
        <taxon>Fungi</taxon>
        <taxon>Dikarya</taxon>
        <taxon>Ascomycota</taxon>
        <taxon>Saccharomycotina</taxon>
        <taxon>Pichiomycetes</taxon>
        <taxon>Pichiales</taxon>
        <taxon>Pichiaceae</taxon>
        <taxon>Ogataea</taxon>
    </lineage>
</organism>
<dbReference type="RefSeq" id="XP_046058607.1">
    <property type="nucleotide sequence ID" value="XM_046207619.1"/>
</dbReference>
<dbReference type="EMBL" id="JAEUBE010000439">
    <property type="protein sequence ID" value="KAH3661494.1"/>
    <property type="molecule type" value="Genomic_DNA"/>
</dbReference>
<dbReference type="GeneID" id="70238305"/>
<sequence length="436" mass="48511">MPPKYNFFRGHPSAELLPAKQVLDATHTVYERVILDENHYDDVLNRHPLQYGCDLGNLEVRTAIADWNTRQFGLKVPSDPRCINMTNGASYGIMNILAQTTSPHNGLTRRAFLVTPTYFLINTTFIDAGFGGKLSGIEELEDGQIDLDEFARQLEYYDSLEEIRSPTEEDLKAIQHPKKLPKKIYRYVLYVTPTFSNPRGGTLTAETRYKLVELARKHDMLIICDDVYDLLDYTVPSTETPKLVPRIVYCDKETLTDPNSPGNTVSNATFSKLVGPGLRVGWQETVSPTLTKLIDQGGAHISGGSPAHTNSVIIGELIVSGEMDKIVTGLREAYTERSKALHEAVEKYMPKGTVVSGGDGGYFVWVTLPEEYDCRLSCEKAAEQGLLLANGDHFEVVGDSRGWGSRAARLSLSFLSQEAIVEGIKLWGQICNQCRK</sequence>
<dbReference type="GO" id="GO:0047536">
    <property type="term" value="F:2-aminoadipate transaminase activity"/>
    <property type="evidence" value="ECO:0007669"/>
    <property type="project" value="TreeGrafter"/>
</dbReference>
<dbReference type="Gene3D" id="3.40.640.10">
    <property type="entry name" value="Type I PLP-dependent aspartate aminotransferase-like (Major domain)"/>
    <property type="match status" value="1"/>
</dbReference>
<accession>A0A9P8NXY8</accession>
<keyword evidence="3" id="KW-1185">Reference proteome</keyword>
<evidence type="ECO:0000313" key="2">
    <source>
        <dbReference type="EMBL" id="KAH3661494.1"/>
    </source>
</evidence>
<proteinExistence type="predicted"/>
<dbReference type="AlphaFoldDB" id="A0A9P8NXY8"/>
<dbReference type="SUPFAM" id="SSF53383">
    <property type="entry name" value="PLP-dependent transferases"/>
    <property type="match status" value="1"/>
</dbReference>
<evidence type="ECO:0000313" key="3">
    <source>
        <dbReference type="Proteomes" id="UP000769157"/>
    </source>
</evidence>
<dbReference type="InterPro" id="IPR015421">
    <property type="entry name" value="PyrdxlP-dep_Trfase_major"/>
</dbReference>
<evidence type="ECO:0000259" key="1">
    <source>
        <dbReference type="Pfam" id="PF00155"/>
    </source>
</evidence>
<protein>
    <recommendedName>
        <fullName evidence="1">Aminotransferase class I/classII large domain-containing protein</fullName>
    </recommendedName>
</protein>
<dbReference type="Gene3D" id="3.90.1150.10">
    <property type="entry name" value="Aspartate Aminotransferase, domain 1"/>
    <property type="match status" value="1"/>
</dbReference>
<dbReference type="Pfam" id="PF00155">
    <property type="entry name" value="Aminotran_1_2"/>
    <property type="match status" value="1"/>
</dbReference>
<dbReference type="CDD" id="cd00609">
    <property type="entry name" value="AAT_like"/>
    <property type="match status" value="1"/>
</dbReference>
<dbReference type="PANTHER" id="PTHR42858:SF1">
    <property type="entry name" value="LD15494P"/>
    <property type="match status" value="1"/>
</dbReference>